<dbReference type="AlphaFoldDB" id="A0AAD6J207"/>
<reference evidence="3" key="1">
    <citation type="submission" date="2023-01" db="EMBL/GenBank/DDBJ databases">
        <title>The chitinases involved in constricting ring structure development in the nematode-trapping fungus Drechslerella dactyloides.</title>
        <authorList>
            <person name="Wang R."/>
            <person name="Zhang L."/>
            <person name="Tang P."/>
            <person name="Li S."/>
            <person name="Liang L."/>
        </authorList>
    </citation>
    <scope>NUCLEOTIDE SEQUENCE</scope>
    <source>
        <strain evidence="3">YMF1.00031</strain>
    </source>
</reference>
<dbReference type="InterPro" id="IPR052738">
    <property type="entry name" value="ABC-Tungstate_binding"/>
</dbReference>
<keyword evidence="4" id="KW-1185">Reference proteome</keyword>
<dbReference type="SUPFAM" id="SSF54518">
    <property type="entry name" value="Tubby C-terminal domain-like"/>
    <property type="match status" value="1"/>
</dbReference>
<dbReference type="InterPro" id="IPR025659">
    <property type="entry name" value="Tubby-like_C"/>
</dbReference>
<dbReference type="InterPro" id="IPR007612">
    <property type="entry name" value="LOR"/>
</dbReference>
<evidence type="ECO:0000313" key="3">
    <source>
        <dbReference type="EMBL" id="KAJ6262641.1"/>
    </source>
</evidence>
<dbReference type="Proteomes" id="UP001221413">
    <property type="component" value="Unassembled WGS sequence"/>
</dbReference>
<proteinExistence type="inferred from homology"/>
<feature type="domain" description="PBP" evidence="2">
    <location>
        <begin position="259"/>
        <end position="500"/>
    </location>
</feature>
<dbReference type="PANTHER" id="PTHR37945:SF1">
    <property type="entry name" value="EXTRACELLULAR TUNGSTATE BINDING PROTEIN"/>
    <property type="match status" value="1"/>
</dbReference>
<comment type="caution">
    <text evidence="3">The sequence shown here is derived from an EMBL/GenBank/DDBJ whole genome shotgun (WGS) entry which is preliminary data.</text>
</comment>
<organism evidence="3 4">
    <name type="scientific">Drechslerella dactyloides</name>
    <name type="common">Nematode-trapping fungus</name>
    <name type="synonym">Arthrobotrys dactyloides</name>
    <dbReference type="NCBI Taxonomy" id="74499"/>
    <lineage>
        <taxon>Eukaryota</taxon>
        <taxon>Fungi</taxon>
        <taxon>Dikarya</taxon>
        <taxon>Ascomycota</taxon>
        <taxon>Pezizomycotina</taxon>
        <taxon>Orbiliomycetes</taxon>
        <taxon>Orbiliales</taxon>
        <taxon>Orbiliaceae</taxon>
        <taxon>Drechslerella</taxon>
    </lineage>
</organism>
<comment type="similarity">
    <text evidence="1">Belongs to the LOR family.</text>
</comment>
<accession>A0AAD6J207</accession>
<dbReference type="InterPro" id="IPR024370">
    <property type="entry name" value="PBP_domain"/>
</dbReference>
<sequence>MFGKLKSIANAAKHELDRAQSGTSAGSSSAAGGGGQQVVVTLEPVATQIAIFPQFVAQKTESLLLREKVFSFSGDSFDVTTIEKVPVFKVQGKKMSLSGRKIFSDQQGNELFHLRKEHLALHSTYYGADSTDKTLFQVKSKFSIGTSKAYVNFTDTSGKQHSLLMKGNWFDTKSNIVDEATGAVVATISRKIFNMSELLAGQQTYVLSVAPGVDMALMTAACICFDEKNNEKKYLVAAVDPAAIYDGQMADSNRHPIKLRIGNGGAGQSGLIKVLADEFIKYSVNEKKEKPFRVAWYLSDTTVSINYLREGTVDVGFTYSEVAEKIAIAQDVATARHYAWRDHFLLVGPPENPAKVSKEADILTIFSDIYAAAATNPANATVPTRFLSRYDKSATNIKESQLWIGIGQVPWATAYSTWYHQYITFPIQALTAAILLKEYTITDRGTYLSIDQSLAKKTVIYKAATDMSADPLLNPANLLVGTKAQNKDVVENFKNWLVDKNLGQKVITCFKKNGEQLYTGAP</sequence>
<dbReference type="InterPro" id="IPR038595">
    <property type="entry name" value="LOR_sf"/>
</dbReference>
<dbReference type="EMBL" id="JAQGDS010000003">
    <property type="protein sequence ID" value="KAJ6262641.1"/>
    <property type="molecule type" value="Genomic_DNA"/>
</dbReference>
<evidence type="ECO:0000256" key="1">
    <source>
        <dbReference type="ARBA" id="ARBA00005437"/>
    </source>
</evidence>
<evidence type="ECO:0000313" key="4">
    <source>
        <dbReference type="Proteomes" id="UP001221413"/>
    </source>
</evidence>
<dbReference type="SUPFAM" id="SSF53850">
    <property type="entry name" value="Periplasmic binding protein-like II"/>
    <property type="match status" value="1"/>
</dbReference>
<gene>
    <name evidence="3" type="ORF">Dda_3453</name>
</gene>
<dbReference type="Pfam" id="PF04525">
    <property type="entry name" value="LOR"/>
    <property type="match status" value="1"/>
</dbReference>
<dbReference type="Gene3D" id="3.40.190.10">
    <property type="entry name" value="Periplasmic binding protein-like II"/>
    <property type="match status" value="2"/>
</dbReference>
<dbReference type="PANTHER" id="PTHR37945">
    <property type="entry name" value="EXTRACELLULAR TUNGSTATE BINDING PROTEIN"/>
    <property type="match status" value="1"/>
</dbReference>
<name>A0AAD6J207_DREDA</name>
<dbReference type="Gene3D" id="2.40.160.200">
    <property type="entry name" value="LURP1-related"/>
    <property type="match status" value="1"/>
</dbReference>
<evidence type="ECO:0000259" key="2">
    <source>
        <dbReference type="Pfam" id="PF12849"/>
    </source>
</evidence>
<protein>
    <recommendedName>
        <fullName evidence="2">PBP domain-containing protein</fullName>
    </recommendedName>
</protein>
<dbReference type="Pfam" id="PF12849">
    <property type="entry name" value="PBP_like_2"/>
    <property type="match status" value="1"/>
</dbReference>